<proteinExistence type="predicted"/>
<dbReference type="NCBIfam" id="NF005977">
    <property type="entry name" value="PRK08068.1"/>
    <property type="match status" value="1"/>
</dbReference>
<evidence type="ECO:0000256" key="3">
    <source>
        <dbReference type="ARBA" id="ARBA00022679"/>
    </source>
</evidence>
<accession>A0AAU8IJL4</accession>
<dbReference type="PANTHER" id="PTHR42832">
    <property type="entry name" value="AMINO ACID AMINOTRANSFERASE"/>
    <property type="match status" value="1"/>
</dbReference>
<name>A0AAU8IJL4_9BACL</name>
<protein>
    <submittedName>
        <fullName evidence="5">Pyridoxal phosphate-dependent aminotransferase</fullName>
    </submittedName>
</protein>
<dbReference type="AlphaFoldDB" id="A0AAU8IJL4"/>
<feature type="domain" description="Aminotransferase class I/classII large" evidence="4">
    <location>
        <begin position="35"/>
        <end position="385"/>
    </location>
</feature>
<dbReference type="InterPro" id="IPR050881">
    <property type="entry name" value="LL-DAP_aminotransferase"/>
</dbReference>
<reference evidence="5" key="1">
    <citation type="submission" date="2024-06" db="EMBL/GenBank/DDBJ databases">
        <authorList>
            <person name="Fan A."/>
            <person name="Zhang F.Y."/>
            <person name="Zhang L."/>
        </authorList>
    </citation>
    <scope>NUCLEOTIDE SEQUENCE</scope>
    <source>
        <strain evidence="5">Y61</strain>
    </source>
</reference>
<dbReference type="SUPFAM" id="SSF53383">
    <property type="entry name" value="PLP-dependent transferases"/>
    <property type="match status" value="1"/>
</dbReference>
<dbReference type="Gene3D" id="3.40.640.10">
    <property type="entry name" value="Type I PLP-dependent aspartate aminotransferase-like (Major domain)"/>
    <property type="match status" value="1"/>
</dbReference>
<keyword evidence="3" id="KW-0808">Transferase</keyword>
<dbReference type="GO" id="GO:0008483">
    <property type="term" value="F:transaminase activity"/>
    <property type="evidence" value="ECO:0007669"/>
    <property type="project" value="UniProtKB-KW"/>
</dbReference>
<sequence length="392" mass="43372">MVVDYPMSDALKRLPKQFFADLVVKTNAEIAKGYDVINLGQGNPDQPTPQHIVRALQQAAANPLYHKYSPFRGYDFLKEAIATFYKREYDVDLDPKKEVAILFGSKTGLVEVGECLLNSGDTVLMPDPGYPDYLSGFALANLKVEKMPLTSENGFLPDYDALPESVLDTARLMFLNYPNNPTAVTAPADFFEQTVRTAEKHNICVVHDFAYGALGFDGEKPRSFLQTPGAKDIGVEMYTMSKTYNMAGWRVGFALGNKSVIRAIELIQDHYYVSLFGAIQEASAKALLGPQDCVRDLVARYETRRNAFFNAAHRIGWHAAPSQGSFFGWLPVPEGFTSETFFDELLTKAHVVVAPGIGFGSSGGNYIRVGLLTEPERLTEAVERIGALHLFD</sequence>
<dbReference type="Pfam" id="PF00155">
    <property type="entry name" value="Aminotran_1_2"/>
    <property type="match status" value="1"/>
</dbReference>
<dbReference type="InterPro" id="IPR015422">
    <property type="entry name" value="PyrdxlP-dep_Trfase_small"/>
</dbReference>
<dbReference type="PANTHER" id="PTHR42832:SF3">
    <property type="entry name" value="L-GLUTAMINE--4-(METHYLSULFANYL)-2-OXOBUTANOATE AMINOTRANSFERASE"/>
    <property type="match status" value="1"/>
</dbReference>
<evidence type="ECO:0000313" key="5">
    <source>
        <dbReference type="EMBL" id="XCJ18449.1"/>
    </source>
</evidence>
<dbReference type="Gene3D" id="3.90.1150.10">
    <property type="entry name" value="Aspartate Aminotransferase, domain 1"/>
    <property type="match status" value="1"/>
</dbReference>
<evidence type="ECO:0000259" key="4">
    <source>
        <dbReference type="Pfam" id="PF00155"/>
    </source>
</evidence>
<evidence type="ECO:0000256" key="2">
    <source>
        <dbReference type="ARBA" id="ARBA00022576"/>
    </source>
</evidence>
<gene>
    <name evidence="5" type="ORF">ABNN70_15130</name>
</gene>
<dbReference type="EMBL" id="CP159510">
    <property type="protein sequence ID" value="XCJ18449.1"/>
    <property type="molecule type" value="Genomic_DNA"/>
</dbReference>
<keyword evidence="2 5" id="KW-0032">Aminotransferase</keyword>
<dbReference type="InterPro" id="IPR004839">
    <property type="entry name" value="Aminotransferase_I/II_large"/>
</dbReference>
<dbReference type="CDD" id="cd00609">
    <property type="entry name" value="AAT_like"/>
    <property type="match status" value="1"/>
</dbReference>
<dbReference type="InterPro" id="IPR015421">
    <property type="entry name" value="PyrdxlP-dep_Trfase_major"/>
</dbReference>
<dbReference type="InterPro" id="IPR015424">
    <property type="entry name" value="PyrdxlP-dep_Trfase"/>
</dbReference>
<evidence type="ECO:0000256" key="1">
    <source>
        <dbReference type="ARBA" id="ARBA00001933"/>
    </source>
</evidence>
<organism evidence="5">
    <name type="scientific">Sporolactobacillus sp. Y61</name>
    <dbReference type="NCBI Taxonomy" id="3160863"/>
    <lineage>
        <taxon>Bacteria</taxon>
        <taxon>Bacillati</taxon>
        <taxon>Bacillota</taxon>
        <taxon>Bacilli</taxon>
        <taxon>Bacillales</taxon>
        <taxon>Sporolactobacillaceae</taxon>
        <taxon>Sporolactobacillus</taxon>
    </lineage>
</organism>
<comment type="cofactor">
    <cofactor evidence="1">
        <name>pyridoxal 5'-phosphate</name>
        <dbReference type="ChEBI" id="CHEBI:597326"/>
    </cofactor>
</comment>
<dbReference type="GO" id="GO:0030170">
    <property type="term" value="F:pyridoxal phosphate binding"/>
    <property type="evidence" value="ECO:0007669"/>
    <property type="project" value="InterPro"/>
</dbReference>
<dbReference type="RefSeq" id="WP_353949454.1">
    <property type="nucleotide sequence ID" value="NZ_CP159510.1"/>
</dbReference>